<evidence type="ECO:0000256" key="4">
    <source>
        <dbReference type="ARBA" id="ARBA00023163"/>
    </source>
</evidence>
<dbReference type="Gene3D" id="1.10.1740.10">
    <property type="match status" value="1"/>
</dbReference>
<dbReference type="PANTHER" id="PTHR43133">
    <property type="entry name" value="RNA POLYMERASE ECF-TYPE SIGMA FACTO"/>
    <property type="match status" value="1"/>
</dbReference>
<dbReference type="SUPFAM" id="SSF88946">
    <property type="entry name" value="Sigma2 domain of RNA polymerase sigma factors"/>
    <property type="match status" value="1"/>
</dbReference>
<evidence type="ECO:0000256" key="1">
    <source>
        <dbReference type="ARBA" id="ARBA00010641"/>
    </source>
</evidence>
<evidence type="ECO:0000256" key="2">
    <source>
        <dbReference type="ARBA" id="ARBA00023015"/>
    </source>
</evidence>
<evidence type="ECO:0000259" key="5">
    <source>
        <dbReference type="Pfam" id="PF04542"/>
    </source>
</evidence>
<dbReference type="AlphaFoldDB" id="A0A974NX12"/>
<evidence type="ECO:0000313" key="8">
    <source>
        <dbReference type="Proteomes" id="UP000595894"/>
    </source>
</evidence>
<protein>
    <submittedName>
        <fullName evidence="7">RNA polymerase sigma factor</fullName>
    </submittedName>
</protein>
<dbReference type="InterPro" id="IPR007627">
    <property type="entry name" value="RNA_pol_sigma70_r2"/>
</dbReference>
<proteinExistence type="inferred from homology"/>
<keyword evidence="3" id="KW-0731">Sigma factor</keyword>
<dbReference type="InterPro" id="IPR036388">
    <property type="entry name" value="WH-like_DNA-bd_sf"/>
</dbReference>
<gene>
    <name evidence="7" type="ORF">H5J25_08315</name>
</gene>
<accession>A0A974NX12</accession>
<dbReference type="NCBIfam" id="TIGR02937">
    <property type="entry name" value="sigma70-ECF"/>
    <property type="match status" value="1"/>
</dbReference>
<dbReference type="SUPFAM" id="SSF88659">
    <property type="entry name" value="Sigma3 and sigma4 domains of RNA polymerase sigma factors"/>
    <property type="match status" value="1"/>
</dbReference>
<sequence>MTDDGNDLKAIFLETRPMLLRMLVARLGNTDDAEDTLQDMWLRIDQLAVCSIGQPAGFLYRVAANLATDRRIATTRRSARDTAWHDVQPMAEEIPDAERAMMAREKLDAVENAMADMPERMRTALRMFRFEEQPQRAIAETLGISVSGVEKLLQRAYRQIYHACEIFSADDACPRRLGCEGKPSREQ</sequence>
<dbReference type="Pfam" id="PF04542">
    <property type="entry name" value="Sigma70_r2"/>
    <property type="match status" value="1"/>
</dbReference>
<dbReference type="GO" id="GO:0016987">
    <property type="term" value="F:sigma factor activity"/>
    <property type="evidence" value="ECO:0007669"/>
    <property type="project" value="UniProtKB-KW"/>
</dbReference>
<dbReference type="Gene3D" id="1.10.10.10">
    <property type="entry name" value="Winged helix-like DNA-binding domain superfamily/Winged helix DNA-binding domain"/>
    <property type="match status" value="1"/>
</dbReference>
<reference evidence="8" key="1">
    <citation type="submission" date="2020-09" db="EMBL/GenBank/DDBJ databases">
        <title>Sphingomonas sp., a new species isolated from pork steak.</title>
        <authorList>
            <person name="Heidler von Heilborn D."/>
        </authorList>
    </citation>
    <scope>NUCLEOTIDE SEQUENCE [LARGE SCALE GENOMIC DNA]</scope>
</reference>
<feature type="domain" description="RNA polymerase sigma-70 region 2" evidence="5">
    <location>
        <begin position="14"/>
        <end position="71"/>
    </location>
</feature>
<dbReference type="EMBL" id="CP061035">
    <property type="protein sequence ID" value="QQV78599.1"/>
    <property type="molecule type" value="Genomic_DNA"/>
</dbReference>
<dbReference type="GO" id="GO:0006352">
    <property type="term" value="P:DNA-templated transcription initiation"/>
    <property type="evidence" value="ECO:0007669"/>
    <property type="project" value="InterPro"/>
</dbReference>
<dbReference type="GO" id="GO:0003677">
    <property type="term" value="F:DNA binding"/>
    <property type="evidence" value="ECO:0007669"/>
    <property type="project" value="InterPro"/>
</dbReference>
<dbReference type="InterPro" id="IPR014284">
    <property type="entry name" value="RNA_pol_sigma-70_dom"/>
</dbReference>
<name>A0A974NX12_9SPHN</name>
<dbReference type="InterPro" id="IPR013249">
    <property type="entry name" value="RNA_pol_sigma70_r4_t2"/>
</dbReference>
<dbReference type="KEGG" id="sari:H5J25_08315"/>
<organism evidence="7 8">
    <name type="scientific">Sphingomonas aliaeris</name>
    <dbReference type="NCBI Taxonomy" id="2759526"/>
    <lineage>
        <taxon>Bacteria</taxon>
        <taxon>Pseudomonadati</taxon>
        <taxon>Pseudomonadota</taxon>
        <taxon>Alphaproteobacteria</taxon>
        <taxon>Sphingomonadales</taxon>
        <taxon>Sphingomonadaceae</taxon>
        <taxon>Sphingomonas</taxon>
    </lineage>
</organism>
<dbReference type="PANTHER" id="PTHR43133:SF63">
    <property type="entry name" value="RNA POLYMERASE SIGMA FACTOR FECI-RELATED"/>
    <property type="match status" value="1"/>
</dbReference>
<dbReference type="InterPro" id="IPR039425">
    <property type="entry name" value="RNA_pol_sigma-70-like"/>
</dbReference>
<comment type="similarity">
    <text evidence="1">Belongs to the sigma-70 factor family. ECF subfamily.</text>
</comment>
<keyword evidence="8" id="KW-1185">Reference proteome</keyword>
<feature type="domain" description="RNA polymerase sigma factor 70 region 4 type 2" evidence="6">
    <location>
        <begin position="108"/>
        <end position="159"/>
    </location>
</feature>
<evidence type="ECO:0000256" key="3">
    <source>
        <dbReference type="ARBA" id="ARBA00023082"/>
    </source>
</evidence>
<dbReference type="InterPro" id="IPR013325">
    <property type="entry name" value="RNA_pol_sigma_r2"/>
</dbReference>
<dbReference type="CDD" id="cd06171">
    <property type="entry name" value="Sigma70_r4"/>
    <property type="match status" value="1"/>
</dbReference>
<dbReference type="InterPro" id="IPR013324">
    <property type="entry name" value="RNA_pol_sigma_r3/r4-like"/>
</dbReference>
<dbReference type="Pfam" id="PF08281">
    <property type="entry name" value="Sigma70_r4_2"/>
    <property type="match status" value="1"/>
</dbReference>
<keyword evidence="4" id="KW-0804">Transcription</keyword>
<evidence type="ECO:0000313" key="7">
    <source>
        <dbReference type="EMBL" id="QQV78599.1"/>
    </source>
</evidence>
<dbReference type="RefSeq" id="WP_202095605.1">
    <property type="nucleotide sequence ID" value="NZ_CP061035.1"/>
</dbReference>
<keyword evidence="2" id="KW-0805">Transcription regulation</keyword>
<evidence type="ECO:0000259" key="6">
    <source>
        <dbReference type="Pfam" id="PF08281"/>
    </source>
</evidence>
<dbReference type="Proteomes" id="UP000595894">
    <property type="component" value="Chromosome"/>
</dbReference>